<dbReference type="Proteomes" id="UP001201163">
    <property type="component" value="Unassembled WGS sequence"/>
</dbReference>
<protein>
    <submittedName>
        <fullName evidence="1">DUF1688-domain-containing protein</fullName>
    </submittedName>
</protein>
<name>A0AAD4LDB6_9AGAM</name>
<dbReference type="AlphaFoldDB" id="A0AAD4LDB6"/>
<keyword evidence="2" id="KW-1185">Reference proteome</keyword>
<proteinExistence type="predicted"/>
<organism evidence="1 2">
    <name type="scientific">Lactarius akahatsu</name>
    <dbReference type="NCBI Taxonomy" id="416441"/>
    <lineage>
        <taxon>Eukaryota</taxon>
        <taxon>Fungi</taxon>
        <taxon>Dikarya</taxon>
        <taxon>Basidiomycota</taxon>
        <taxon>Agaricomycotina</taxon>
        <taxon>Agaricomycetes</taxon>
        <taxon>Russulales</taxon>
        <taxon>Russulaceae</taxon>
        <taxon>Lactarius</taxon>
    </lineage>
</organism>
<dbReference type="PANTHER" id="PTHR31687">
    <property type="match status" value="1"/>
</dbReference>
<evidence type="ECO:0000313" key="2">
    <source>
        <dbReference type="Proteomes" id="UP001201163"/>
    </source>
</evidence>
<accession>A0AAD4LDB6</accession>
<reference evidence="1" key="1">
    <citation type="submission" date="2022-01" db="EMBL/GenBank/DDBJ databases">
        <title>Comparative genomics reveals a dynamic genome evolution in the ectomycorrhizal milk-cap (Lactarius) mushrooms.</title>
        <authorList>
            <consortium name="DOE Joint Genome Institute"/>
            <person name="Lebreton A."/>
            <person name="Tang N."/>
            <person name="Kuo A."/>
            <person name="LaButti K."/>
            <person name="Drula E."/>
            <person name="Barry K."/>
            <person name="Clum A."/>
            <person name="Lipzen A."/>
            <person name="Mousain D."/>
            <person name="Ng V."/>
            <person name="Wang R."/>
            <person name="Wang X."/>
            <person name="Dai Y."/>
            <person name="Henrissat B."/>
            <person name="Grigoriev I.V."/>
            <person name="Guerin-Laguette A."/>
            <person name="Yu F."/>
            <person name="Martin F.M."/>
        </authorList>
    </citation>
    <scope>NUCLEOTIDE SEQUENCE</scope>
    <source>
        <strain evidence="1">QP</strain>
    </source>
</reference>
<gene>
    <name evidence="1" type="ORF">EDB92DRAFT_1875201</name>
</gene>
<comment type="caution">
    <text evidence="1">The sequence shown here is derived from an EMBL/GenBank/DDBJ whole genome shotgun (WGS) entry which is preliminary data.</text>
</comment>
<dbReference type="EMBL" id="JAKELL010000046">
    <property type="protein sequence ID" value="KAH8987595.1"/>
    <property type="molecule type" value="Genomic_DNA"/>
</dbReference>
<dbReference type="Pfam" id="PF07958">
    <property type="entry name" value="DUF1688"/>
    <property type="match status" value="1"/>
</dbReference>
<dbReference type="InterPro" id="IPR012469">
    <property type="entry name" value="DUF1688"/>
</dbReference>
<sequence>MLLGAQSPSRAQMIEYLCTLLSIRERCGRVHDLAKQGKLQYFEYHPEKEEDVTNYCIRIIQRDFGDDFSAIPPHGRWRHLDAGVPRVAPLITQWDALEAPPDLKEKTKRLIDLFLVSVLLDAGAGNDWVYHDEASGGSFSRSEGLGVASFNMFKEGFFSGDAHQPHRVDAKGLELITAEKTAQVMQVSSDNPMVGLEGRASLLVNLSRALKGNAPFFGAEGRPGNMIDYLESESIADGPSRRVPLAALWHVLVSGLAPIWPKDRTTFGGVPLGDVWPCDALKAHAHAPVEGDELVPFHKLTGWTTYSLIEPIEKILGWRFDGLEDMTGLPEYRNGGLLVDLGVLSLKPSTVTAAYYPFADSSIPRLPPSHPAVIEWRAMTVIELDRIADQIRAKLKLSREQLTLAQVLESATWKGGREIAKERRPESGGPPIEIVSDGTVF</sequence>
<dbReference type="PANTHER" id="PTHR31687:SF3">
    <property type="entry name" value="PROTEIN URG3"/>
    <property type="match status" value="1"/>
</dbReference>
<evidence type="ECO:0000313" key="1">
    <source>
        <dbReference type="EMBL" id="KAH8987595.1"/>
    </source>
</evidence>